<reference evidence="2" key="1">
    <citation type="journal article" date="2019" name="Int. J. Syst. Evol. Microbiol.">
        <title>The Global Catalogue of Microorganisms (GCM) 10K type strain sequencing project: providing services to taxonomists for standard genome sequencing and annotation.</title>
        <authorList>
            <consortium name="The Broad Institute Genomics Platform"/>
            <consortium name="The Broad Institute Genome Sequencing Center for Infectious Disease"/>
            <person name="Wu L."/>
            <person name="Ma J."/>
        </authorList>
    </citation>
    <scope>NUCLEOTIDE SEQUENCE [LARGE SCALE GENOMIC DNA]</scope>
    <source>
        <strain evidence="2">CGMCC 1.15774</strain>
    </source>
</reference>
<evidence type="ECO:0000313" key="1">
    <source>
        <dbReference type="EMBL" id="MFC4219403.1"/>
    </source>
</evidence>
<protein>
    <submittedName>
        <fullName evidence="1">Uncharacterized protein</fullName>
    </submittedName>
</protein>
<dbReference type="Proteomes" id="UP001595841">
    <property type="component" value="Unassembled WGS sequence"/>
</dbReference>
<dbReference type="EMBL" id="JBHSCL010000004">
    <property type="protein sequence ID" value="MFC4219403.1"/>
    <property type="molecule type" value="Genomic_DNA"/>
</dbReference>
<organism evidence="1 2">
    <name type="scientific">Flagellimonas marina</name>
    <dbReference type="NCBI Taxonomy" id="1775168"/>
    <lineage>
        <taxon>Bacteria</taxon>
        <taxon>Pseudomonadati</taxon>
        <taxon>Bacteroidota</taxon>
        <taxon>Flavobacteriia</taxon>
        <taxon>Flavobacteriales</taxon>
        <taxon>Flavobacteriaceae</taxon>
        <taxon>Flagellimonas</taxon>
    </lineage>
</organism>
<comment type="caution">
    <text evidence="1">The sequence shown here is derived from an EMBL/GenBank/DDBJ whole genome shotgun (WGS) entry which is preliminary data.</text>
</comment>
<accession>A0ABV8PJQ1</accession>
<sequence length="89" mass="10437">MSEELEKLLYEVVVYGIGYAKVTNYGGKWAIVEDGIYRVDDRFGSKYPKKTKSQVLDIFKRLVSRYQNLEINGKSWTYSQGEWKVKNCQ</sequence>
<name>A0ABV8PJQ1_9FLAO</name>
<gene>
    <name evidence="1" type="ORF">ACFOWS_04625</name>
</gene>
<proteinExistence type="predicted"/>
<keyword evidence="2" id="KW-1185">Reference proteome</keyword>
<dbReference type="RefSeq" id="WP_379762793.1">
    <property type="nucleotide sequence ID" value="NZ_JBHSCL010000004.1"/>
</dbReference>
<evidence type="ECO:0000313" key="2">
    <source>
        <dbReference type="Proteomes" id="UP001595841"/>
    </source>
</evidence>